<evidence type="ECO:0000313" key="3">
    <source>
        <dbReference type="Proteomes" id="UP001341840"/>
    </source>
</evidence>
<protein>
    <submittedName>
        <fullName evidence="2">Uncharacterized protein</fullName>
    </submittedName>
</protein>
<sequence length="153" mass="17072">MTSKTHSYPSPKPQQTQQTQPSPQNRKENRSEEATRYPMPGAAMKHGSQPPLRKLPIVNPVRPWSSSLKIAVTTESETDITDEEIAGYKHRVAELAPSLLTMLQASNQSPTASNSAQTACLERWLPIKTDSRFSHKTPAAFCQKPVKNQHQKN</sequence>
<name>A0ABU6ZLP1_9FABA</name>
<accession>A0ABU6ZLP1</accession>
<reference evidence="2 3" key="1">
    <citation type="journal article" date="2023" name="Plants (Basel)">
        <title>Bridging the Gap: Combining Genomics and Transcriptomics Approaches to Understand Stylosanthes scabra, an Orphan Legume from the Brazilian Caatinga.</title>
        <authorList>
            <person name="Ferreira-Neto J.R.C."/>
            <person name="da Silva M.D."/>
            <person name="Binneck E."/>
            <person name="de Melo N.F."/>
            <person name="da Silva R.H."/>
            <person name="de Melo A.L.T.M."/>
            <person name="Pandolfi V."/>
            <person name="Bustamante F.O."/>
            <person name="Brasileiro-Vidal A.C."/>
            <person name="Benko-Iseppon A.M."/>
        </authorList>
    </citation>
    <scope>NUCLEOTIDE SEQUENCE [LARGE SCALE GENOMIC DNA]</scope>
    <source>
        <tissue evidence="2">Leaves</tissue>
    </source>
</reference>
<evidence type="ECO:0000256" key="1">
    <source>
        <dbReference type="SAM" id="MobiDB-lite"/>
    </source>
</evidence>
<proteinExistence type="predicted"/>
<dbReference type="EMBL" id="JASCZI010272610">
    <property type="protein sequence ID" value="MED6222913.1"/>
    <property type="molecule type" value="Genomic_DNA"/>
</dbReference>
<keyword evidence="3" id="KW-1185">Reference proteome</keyword>
<dbReference type="Proteomes" id="UP001341840">
    <property type="component" value="Unassembled WGS sequence"/>
</dbReference>
<evidence type="ECO:0000313" key="2">
    <source>
        <dbReference type="EMBL" id="MED6222913.1"/>
    </source>
</evidence>
<feature type="region of interest" description="Disordered" evidence="1">
    <location>
        <begin position="1"/>
        <end position="59"/>
    </location>
</feature>
<gene>
    <name evidence="2" type="ORF">PIB30_069018</name>
</gene>
<organism evidence="2 3">
    <name type="scientific">Stylosanthes scabra</name>
    <dbReference type="NCBI Taxonomy" id="79078"/>
    <lineage>
        <taxon>Eukaryota</taxon>
        <taxon>Viridiplantae</taxon>
        <taxon>Streptophyta</taxon>
        <taxon>Embryophyta</taxon>
        <taxon>Tracheophyta</taxon>
        <taxon>Spermatophyta</taxon>
        <taxon>Magnoliopsida</taxon>
        <taxon>eudicotyledons</taxon>
        <taxon>Gunneridae</taxon>
        <taxon>Pentapetalae</taxon>
        <taxon>rosids</taxon>
        <taxon>fabids</taxon>
        <taxon>Fabales</taxon>
        <taxon>Fabaceae</taxon>
        <taxon>Papilionoideae</taxon>
        <taxon>50 kb inversion clade</taxon>
        <taxon>dalbergioids sensu lato</taxon>
        <taxon>Dalbergieae</taxon>
        <taxon>Pterocarpus clade</taxon>
        <taxon>Stylosanthes</taxon>
    </lineage>
</organism>
<comment type="caution">
    <text evidence="2">The sequence shown here is derived from an EMBL/GenBank/DDBJ whole genome shotgun (WGS) entry which is preliminary data.</text>
</comment>
<feature type="compositionally biased region" description="Low complexity" evidence="1">
    <location>
        <begin position="13"/>
        <end position="24"/>
    </location>
</feature>
<feature type="compositionally biased region" description="Basic and acidic residues" evidence="1">
    <location>
        <begin position="25"/>
        <end position="35"/>
    </location>
</feature>